<evidence type="ECO:0000256" key="2">
    <source>
        <dbReference type="ARBA" id="ARBA00022771"/>
    </source>
</evidence>
<accession>A0A9W6X6V1</accession>
<evidence type="ECO:0000256" key="4">
    <source>
        <dbReference type="PROSITE-ProRule" id="PRU00175"/>
    </source>
</evidence>
<evidence type="ECO:0000313" key="7">
    <source>
        <dbReference type="EMBL" id="GMF32672.1"/>
    </source>
</evidence>
<dbReference type="Gene3D" id="3.30.40.10">
    <property type="entry name" value="Zinc/RING finger domain, C3HC4 (zinc finger)"/>
    <property type="match status" value="1"/>
</dbReference>
<comment type="caution">
    <text evidence="7">The sequence shown here is derived from an EMBL/GenBank/DDBJ whole genome shotgun (WGS) entry which is preliminary data.</text>
</comment>
<keyword evidence="3" id="KW-0862">Zinc</keyword>
<dbReference type="PROSITE" id="PS50089">
    <property type="entry name" value="ZF_RING_2"/>
    <property type="match status" value="1"/>
</dbReference>
<organism evidence="7 8">
    <name type="scientific">Phytophthora fragariaefolia</name>
    <dbReference type="NCBI Taxonomy" id="1490495"/>
    <lineage>
        <taxon>Eukaryota</taxon>
        <taxon>Sar</taxon>
        <taxon>Stramenopiles</taxon>
        <taxon>Oomycota</taxon>
        <taxon>Peronosporomycetes</taxon>
        <taxon>Peronosporales</taxon>
        <taxon>Peronosporaceae</taxon>
        <taxon>Phytophthora</taxon>
    </lineage>
</organism>
<feature type="region of interest" description="Disordered" evidence="5">
    <location>
        <begin position="1"/>
        <end position="30"/>
    </location>
</feature>
<dbReference type="PROSITE" id="PS00518">
    <property type="entry name" value="ZF_RING_1"/>
    <property type="match status" value="3"/>
</dbReference>
<keyword evidence="8" id="KW-1185">Reference proteome</keyword>
<dbReference type="InterPro" id="IPR001841">
    <property type="entry name" value="Znf_RING"/>
</dbReference>
<feature type="compositionally biased region" description="Low complexity" evidence="5">
    <location>
        <begin position="169"/>
        <end position="178"/>
    </location>
</feature>
<evidence type="ECO:0000313" key="8">
    <source>
        <dbReference type="Proteomes" id="UP001165121"/>
    </source>
</evidence>
<reference evidence="7" key="1">
    <citation type="submission" date="2023-04" db="EMBL/GenBank/DDBJ databases">
        <title>Phytophthora fragariaefolia NBRC 109709.</title>
        <authorList>
            <person name="Ichikawa N."/>
            <person name="Sato H."/>
            <person name="Tonouchi N."/>
        </authorList>
    </citation>
    <scope>NUCLEOTIDE SEQUENCE</scope>
    <source>
        <strain evidence="7">NBRC 109709</strain>
    </source>
</reference>
<feature type="domain" description="RING-type" evidence="6">
    <location>
        <begin position="202"/>
        <end position="247"/>
    </location>
</feature>
<keyword evidence="2 4" id="KW-0863">Zinc-finger</keyword>
<dbReference type="GO" id="GO:0008270">
    <property type="term" value="F:zinc ion binding"/>
    <property type="evidence" value="ECO:0007669"/>
    <property type="project" value="UniProtKB-KW"/>
</dbReference>
<protein>
    <submittedName>
        <fullName evidence="7">Unnamed protein product</fullName>
    </submittedName>
</protein>
<dbReference type="AlphaFoldDB" id="A0A9W6X6V1"/>
<dbReference type="InterPro" id="IPR027370">
    <property type="entry name" value="Znf-RING_euk"/>
</dbReference>
<dbReference type="SUPFAM" id="SSF57850">
    <property type="entry name" value="RING/U-box"/>
    <property type="match status" value="3"/>
</dbReference>
<keyword evidence="1" id="KW-0479">Metal-binding</keyword>
<evidence type="ECO:0000259" key="6">
    <source>
        <dbReference type="PROSITE" id="PS50089"/>
    </source>
</evidence>
<dbReference type="SMART" id="SM00184">
    <property type="entry name" value="RING"/>
    <property type="match status" value="3"/>
</dbReference>
<evidence type="ECO:0000256" key="5">
    <source>
        <dbReference type="SAM" id="MobiDB-lite"/>
    </source>
</evidence>
<feature type="compositionally biased region" description="Polar residues" evidence="5">
    <location>
        <begin position="1"/>
        <end position="27"/>
    </location>
</feature>
<evidence type="ECO:0000256" key="3">
    <source>
        <dbReference type="ARBA" id="ARBA00022833"/>
    </source>
</evidence>
<feature type="region of interest" description="Disordered" evidence="5">
    <location>
        <begin position="159"/>
        <end position="180"/>
    </location>
</feature>
<dbReference type="EMBL" id="BSXT01000705">
    <property type="protein sequence ID" value="GMF32672.1"/>
    <property type="molecule type" value="Genomic_DNA"/>
</dbReference>
<name>A0A9W6X6V1_9STRA</name>
<dbReference type="Proteomes" id="UP001165121">
    <property type="component" value="Unassembled WGS sequence"/>
</dbReference>
<dbReference type="OrthoDB" id="10009520at2759"/>
<proteinExistence type="predicted"/>
<gene>
    <name evidence="7" type="ORF">Pfra01_000784100</name>
</gene>
<evidence type="ECO:0000256" key="1">
    <source>
        <dbReference type="ARBA" id="ARBA00022723"/>
    </source>
</evidence>
<dbReference type="Pfam" id="PF13445">
    <property type="entry name" value="zf-RING_UBOX"/>
    <property type="match status" value="1"/>
</dbReference>
<dbReference type="InterPro" id="IPR017907">
    <property type="entry name" value="Znf_RING_CS"/>
</dbReference>
<sequence length="495" mass="54473">MKLPSSSTQTTRPVTSPTSKVLNQPKSSPVIAHLPSDKPRYFTRGSKARFVQQQQGEAVPTNVPPSTHQLVVSSANEACRMCSLDAASVKAPCGHRICLACLETEVRQYLSVAPYGLLSPVSCCNQVLPLDLVRLVVSGRELTTYAKFKANTNAATTSNVGSKRKAAPEKTTTAAGSKAKGKAPVKKVKEAAELERKSDRECISCYSGVTSSEKLRIGPCGHAYCLDCIKKMANQSLSNRNQVPIRCCSKEFPIDYVEKVLTKKQFAQYERYVSERDPRNSTLKSDKEYAAVQCNLDKAIALSFYAKDEYKLLNPVDTTCSLETDSEGTESLVMVELSDLEIESKPPPNCTCCLILHGDKSTQRVLTCGHLYCTKCVATRCRMDMRDRTMVPAQCCKRESPSDYVREALDAVEFETIAVFEGQALECARPAVGSRLCSCGETKPCRAVPWLRDWRTKDGRMQPHELFEPTRVLLSTSGKVAHAATCTIICIDVYG</sequence>
<dbReference type="InterPro" id="IPR013083">
    <property type="entry name" value="Znf_RING/FYVE/PHD"/>
</dbReference>